<dbReference type="OrthoDB" id="4014169at2759"/>
<accession>A0A0V1Q484</accession>
<dbReference type="AlphaFoldDB" id="A0A0V1Q484"/>
<protein>
    <submittedName>
        <fullName evidence="1">Uncharacterized protein</fullName>
    </submittedName>
</protein>
<dbReference type="RefSeq" id="XP_015469276.1">
    <property type="nucleotide sequence ID" value="XM_015609901.1"/>
</dbReference>
<evidence type="ECO:0000313" key="1">
    <source>
        <dbReference type="EMBL" id="KSA03174.1"/>
    </source>
</evidence>
<proteinExistence type="predicted"/>
<dbReference type="GeneID" id="26838080"/>
<sequence length="439" mass="51239">MKRFLVTLQRGVNPIKVQNIRFSSKLAKGIRELNEKQNNASTPTVKESDKIDLSRTFDALDSSSMKTMETILDILHDAEEQSDFKKINVKVHGIETVEDTKYLNEFTTKFGEEIFQYKVIRYLNDTEIIGNDPNIWGTIPNSYNDYIAEFTNEYLQMNNSFFKSNEITFNGHLNHFQSIAKYFMENDSRCLQRISREIEILAKYQRTQTFTKRKYHFPKLSLPPPYPYDSENPLVIMKALSTKKELNLLPFIINDPDVIKNLIIKNQVIHNNEVTPVEMIQSLMEAQELEGSKLFTIMVKKCLYSTNQLNNQKLIDALINNESIKSIVASESKIPSRLFSYNNYRLALSRSSVVDINDDLKILELLKSQFNRFFGLFYRISAFEAEKWMSKLVEFYVHGSAIDTLKLSNDSIAYFRQFISNVEMDTNKSKWAKKWQIKQ</sequence>
<reference evidence="1 2" key="1">
    <citation type="submission" date="2015-11" db="EMBL/GenBank/DDBJ databases">
        <title>The genome of Debaryomyces fabryi.</title>
        <authorList>
            <person name="Tafer H."/>
            <person name="Lopandic K."/>
        </authorList>
    </citation>
    <scope>NUCLEOTIDE SEQUENCE [LARGE SCALE GENOMIC DNA]</scope>
    <source>
        <strain evidence="1 2">CBS 789</strain>
    </source>
</reference>
<name>A0A0V1Q484_9ASCO</name>
<gene>
    <name evidence="1" type="ORF">AC631_01071</name>
</gene>
<organism evidence="1 2">
    <name type="scientific">Debaryomyces fabryi</name>
    <dbReference type="NCBI Taxonomy" id="58627"/>
    <lineage>
        <taxon>Eukaryota</taxon>
        <taxon>Fungi</taxon>
        <taxon>Dikarya</taxon>
        <taxon>Ascomycota</taxon>
        <taxon>Saccharomycotina</taxon>
        <taxon>Pichiomycetes</taxon>
        <taxon>Debaryomycetaceae</taxon>
        <taxon>Debaryomyces</taxon>
    </lineage>
</organism>
<comment type="caution">
    <text evidence="1">The sequence shown here is derived from an EMBL/GenBank/DDBJ whole genome shotgun (WGS) entry which is preliminary data.</text>
</comment>
<keyword evidence="2" id="KW-1185">Reference proteome</keyword>
<dbReference type="EMBL" id="LMYN01000013">
    <property type="protein sequence ID" value="KSA03174.1"/>
    <property type="molecule type" value="Genomic_DNA"/>
</dbReference>
<evidence type="ECO:0000313" key="2">
    <source>
        <dbReference type="Proteomes" id="UP000054251"/>
    </source>
</evidence>
<dbReference type="Proteomes" id="UP000054251">
    <property type="component" value="Unassembled WGS sequence"/>
</dbReference>